<evidence type="ECO:0000313" key="2">
    <source>
        <dbReference type="EMBL" id="GAA2444702.1"/>
    </source>
</evidence>
<proteinExistence type="predicted"/>
<gene>
    <name evidence="2" type="ORF">GCM10010191_71730</name>
</gene>
<sequence>MDNAKRGTLFLVLLVVNVSASVVADGTWYQIVIGALTGAGMLALAVDYLVRGRRKE</sequence>
<reference evidence="2 3" key="1">
    <citation type="journal article" date="2019" name="Int. J. Syst. Evol. Microbiol.">
        <title>The Global Catalogue of Microorganisms (GCM) 10K type strain sequencing project: providing services to taxonomists for standard genome sequencing and annotation.</title>
        <authorList>
            <consortium name="The Broad Institute Genomics Platform"/>
            <consortium name="The Broad Institute Genome Sequencing Center for Infectious Disease"/>
            <person name="Wu L."/>
            <person name="Ma J."/>
        </authorList>
    </citation>
    <scope>NUCLEOTIDE SEQUENCE [LARGE SCALE GENOMIC DNA]</scope>
    <source>
        <strain evidence="2 3">JCM 3325</strain>
    </source>
</reference>
<feature type="transmembrane region" description="Helical" evidence="1">
    <location>
        <begin position="30"/>
        <end position="50"/>
    </location>
</feature>
<dbReference type="RefSeq" id="WP_344595119.1">
    <property type="nucleotide sequence ID" value="NZ_BAAARW010000028.1"/>
</dbReference>
<evidence type="ECO:0000256" key="1">
    <source>
        <dbReference type="SAM" id="Phobius"/>
    </source>
</evidence>
<keyword evidence="1" id="KW-1133">Transmembrane helix</keyword>
<accession>A0ABN3JZY7</accession>
<dbReference type="EMBL" id="BAAARW010000028">
    <property type="protein sequence ID" value="GAA2444702.1"/>
    <property type="molecule type" value="Genomic_DNA"/>
</dbReference>
<evidence type="ECO:0000313" key="3">
    <source>
        <dbReference type="Proteomes" id="UP001501231"/>
    </source>
</evidence>
<organism evidence="2 3">
    <name type="scientific">Actinomadura vinacea</name>
    <dbReference type="NCBI Taxonomy" id="115336"/>
    <lineage>
        <taxon>Bacteria</taxon>
        <taxon>Bacillati</taxon>
        <taxon>Actinomycetota</taxon>
        <taxon>Actinomycetes</taxon>
        <taxon>Streptosporangiales</taxon>
        <taxon>Thermomonosporaceae</taxon>
        <taxon>Actinomadura</taxon>
    </lineage>
</organism>
<dbReference type="Proteomes" id="UP001501231">
    <property type="component" value="Unassembled WGS sequence"/>
</dbReference>
<comment type="caution">
    <text evidence="2">The sequence shown here is derived from an EMBL/GenBank/DDBJ whole genome shotgun (WGS) entry which is preliminary data.</text>
</comment>
<keyword evidence="1" id="KW-0472">Membrane</keyword>
<keyword evidence="1" id="KW-0812">Transmembrane</keyword>
<keyword evidence="3" id="KW-1185">Reference proteome</keyword>
<protein>
    <submittedName>
        <fullName evidence="2">Uncharacterized protein</fullName>
    </submittedName>
</protein>
<name>A0ABN3JZY7_9ACTN</name>